<evidence type="ECO:0000313" key="11">
    <source>
        <dbReference type="EMBL" id="EQC40686.1"/>
    </source>
</evidence>
<organism evidence="11 12">
    <name type="scientific">Saprolegnia diclina (strain VS20)</name>
    <dbReference type="NCBI Taxonomy" id="1156394"/>
    <lineage>
        <taxon>Eukaryota</taxon>
        <taxon>Sar</taxon>
        <taxon>Stramenopiles</taxon>
        <taxon>Oomycota</taxon>
        <taxon>Saprolegniomycetes</taxon>
        <taxon>Saprolegniales</taxon>
        <taxon>Saprolegniaceae</taxon>
        <taxon>Saprolegnia</taxon>
    </lineage>
</organism>
<dbReference type="OMA" id="THYTLGY"/>
<accession>T0R153</accession>
<dbReference type="InParanoid" id="T0R153"/>
<evidence type="ECO:0000256" key="6">
    <source>
        <dbReference type="ARBA" id="ARBA00022729"/>
    </source>
</evidence>
<sequence length="465" mass="51704">MRPSAVVSAIFALCCCMGLSQAEIINKSVKRSWDLTRHVAKSQVDITFADDAASVKTYEVAIPLYLDEHLALLTAKADKNVALDVVKGKLDATKQAQLYTVHLKSPIAKGDEGSLKIISHYSRVMVPYPAEITQAEDQLVMFTAQHLFLSPYATTTQTTRVKLASSRVEQYSELAPVSLKGTTLTYGPYADVAAYGSLAFAKSLVVHFKNHAPFMTMTTLTKEIEVSLWGRVSTEEVVDLSHSGAVLKGGFSRFDYMQMPSASFRQFTATLPKDVLNVYYRDQIGNITTSRMRQTTSRTELELNARFPLFGGWKTQYYLGYSVPTQTVLFRSGETYKLEMDFSTCIDGASVDDLTLKVILPEGARNIKVHVPFSVDVQGETTRQTYLDTAMVGRPVVILKKTNVVAQHNVPFTVTFEYPSRFLYREPLLLIGGFFAFFVVCMVLFRLDLSLTKAAVSTSPKAKVE</sequence>
<comment type="function">
    <text evidence="1 10">Subunit of the oligosaccharyl transferase (OST) complex that catalyzes the initial transfer of a defined glycan (Glc(3)Man(9)GlcNAc(2) in eukaryotes) from the lipid carrier dolichol-pyrophosphate to an asparagine residue within an Asn-X-Ser/Thr consensus motif in nascent polypeptide chains, the first step in protein N-glycosylation. N-glycosylation occurs cotranslationally and the complex associates with the Sec61 complex at the channel-forming translocon complex that mediates protein translocation across the endoplasmic reticulum (ER). All subunits are required for a maximal enzyme activity.</text>
</comment>
<keyword evidence="12" id="KW-1185">Reference proteome</keyword>
<keyword evidence="9 10" id="KW-0472">Membrane</keyword>
<comment type="pathway">
    <text evidence="3 10">Protein modification; protein glycosylation.</text>
</comment>
<feature type="chain" id="PRO_5005146978" description="Dolichyl-diphosphooligosaccharide--protein glycosyltransferase subunit 1" evidence="10">
    <location>
        <begin position="23"/>
        <end position="465"/>
    </location>
</feature>
<comment type="similarity">
    <text evidence="4 10">Belongs to the OST1 family.</text>
</comment>
<dbReference type="Pfam" id="PF04597">
    <property type="entry name" value="Ribophorin_I"/>
    <property type="match status" value="1"/>
</dbReference>
<gene>
    <name evidence="11" type="ORF">SDRG_01762</name>
</gene>
<keyword evidence="7 10" id="KW-0256">Endoplasmic reticulum</keyword>
<evidence type="ECO:0000256" key="8">
    <source>
        <dbReference type="ARBA" id="ARBA00022989"/>
    </source>
</evidence>
<evidence type="ECO:0000256" key="7">
    <source>
        <dbReference type="ARBA" id="ARBA00022824"/>
    </source>
</evidence>
<dbReference type="GeneID" id="19942489"/>
<evidence type="ECO:0000256" key="5">
    <source>
        <dbReference type="ARBA" id="ARBA00022692"/>
    </source>
</evidence>
<evidence type="ECO:0000256" key="10">
    <source>
        <dbReference type="RuleBase" id="RU361143"/>
    </source>
</evidence>
<dbReference type="UniPathway" id="UPA00378"/>
<reference evidence="11 12" key="1">
    <citation type="submission" date="2012-04" db="EMBL/GenBank/DDBJ databases">
        <title>The Genome Sequence of Saprolegnia declina VS20.</title>
        <authorList>
            <consortium name="The Broad Institute Genome Sequencing Platform"/>
            <person name="Russ C."/>
            <person name="Nusbaum C."/>
            <person name="Tyler B."/>
            <person name="van West P."/>
            <person name="Dieguez-Uribeondo J."/>
            <person name="de Bruijn I."/>
            <person name="Tripathy S."/>
            <person name="Jiang R."/>
            <person name="Young S.K."/>
            <person name="Zeng Q."/>
            <person name="Gargeya S."/>
            <person name="Fitzgerald M."/>
            <person name="Haas B."/>
            <person name="Abouelleil A."/>
            <person name="Alvarado L."/>
            <person name="Arachchi H.M."/>
            <person name="Berlin A."/>
            <person name="Chapman S.B."/>
            <person name="Goldberg J."/>
            <person name="Griggs A."/>
            <person name="Gujja S."/>
            <person name="Hansen M."/>
            <person name="Howarth C."/>
            <person name="Imamovic A."/>
            <person name="Larimer J."/>
            <person name="McCowen C."/>
            <person name="Montmayeur A."/>
            <person name="Murphy C."/>
            <person name="Neiman D."/>
            <person name="Pearson M."/>
            <person name="Priest M."/>
            <person name="Roberts A."/>
            <person name="Saif S."/>
            <person name="Shea T."/>
            <person name="Sisk P."/>
            <person name="Sykes S."/>
            <person name="Wortman J."/>
            <person name="Nusbaum C."/>
            <person name="Birren B."/>
        </authorList>
    </citation>
    <scope>NUCLEOTIDE SEQUENCE [LARGE SCALE GENOMIC DNA]</scope>
    <source>
        <strain evidence="11 12">VS20</strain>
    </source>
</reference>
<evidence type="ECO:0000256" key="3">
    <source>
        <dbReference type="ARBA" id="ARBA00004922"/>
    </source>
</evidence>
<keyword evidence="5 10" id="KW-0812">Transmembrane</keyword>
<keyword evidence="8 10" id="KW-1133">Transmembrane helix</keyword>
<evidence type="ECO:0000256" key="1">
    <source>
        <dbReference type="ARBA" id="ARBA00002791"/>
    </source>
</evidence>
<feature type="signal peptide" evidence="10">
    <location>
        <begin position="1"/>
        <end position="22"/>
    </location>
</feature>
<feature type="transmembrane region" description="Helical" evidence="10">
    <location>
        <begin position="428"/>
        <end position="447"/>
    </location>
</feature>
<proteinExistence type="inferred from homology"/>
<keyword evidence="6 10" id="KW-0732">Signal</keyword>
<dbReference type="RefSeq" id="XP_008605530.1">
    <property type="nucleotide sequence ID" value="XM_008607308.1"/>
</dbReference>
<dbReference type="GO" id="GO:0018279">
    <property type="term" value="P:protein N-linked glycosylation via asparagine"/>
    <property type="evidence" value="ECO:0007669"/>
    <property type="project" value="TreeGrafter"/>
</dbReference>
<dbReference type="EMBL" id="JH767135">
    <property type="protein sequence ID" value="EQC40686.1"/>
    <property type="molecule type" value="Genomic_DNA"/>
</dbReference>
<evidence type="ECO:0000256" key="2">
    <source>
        <dbReference type="ARBA" id="ARBA00004115"/>
    </source>
</evidence>
<name>T0R153_SAPDV</name>
<dbReference type="eggNOG" id="KOG2291">
    <property type="taxonomic scope" value="Eukaryota"/>
</dbReference>
<dbReference type="GO" id="GO:0008250">
    <property type="term" value="C:oligosaccharyltransferase complex"/>
    <property type="evidence" value="ECO:0007669"/>
    <property type="project" value="UniProtKB-UniRule"/>
</dbReference>
<dbReference type="PANTHER" id="PTHR21049">
    <property type="entry name" value="RIBOPHORIN I"/>
    <property type="match status" value="1"/>
</dbReference>
<dbReference type="OrthoDB" id="310030at2759"/>
<evidence type="ECO:0000256" key="4">
    <source>
        <dbReference type="ARBA" id="ARBA00008905"/>
    </source>
</evidence>
<dbReference type="VEuPathDB" id="FungiDB:SDRG_01762"/>
<evidence type="ECO:0000256" key="9">
    <source>
        <dbReference type="ARBA" id="ARBA00023136"/>
    </source>
</evidence>
<dbReference type="STRING" id="1156394.T0R153"/>
<dbReference type="Proteomes" id="UP000030762">
    <property type="component" value="Unassembled WGS sequence"/>
</dbReference>
<dbReference type="InterPro" id="IPR007676">
    <property type="entry name" value="Ribophorin_I"/>
</dbReference>
<dbReference type="AlphaFoldDB" id="T0R153"/>
<dbReference type="PANTHER" id="PTHR21049:SF0">
    <property type="entry name" value="DOLICHYL-DIPHOSPHOOLIGOSACCHARIDE--PROTEIN GLYCOSYLTRANSFERASE SUBUNIT 1"/>
    <property type="match status" value="1"/>
</dbReference>
<evidence type="ECO:0000313" key="12">
    <source>
        <dbReference type="Proteomes" id="UP000030762"/>
    </source>
</evidence>
<comment type="subcellular location">
    <subcellularLocation>
        <location evidence="2 10">Endoplasmic reticulum membrane</location>
        <topology evidence="2 10">Single-pass type I membrane protein</topology>
    </subcellularLocation>
</comment>
<protein>
    <recommendedName>
        <fullName evidence="10">Dolichyl-diphosphooligosaccharide--protein glycosyltransferase subunit 1</fullName>
    </recommendedName>
</protein>
<comment type="subunit">
    <text evidence="10">Component of the oligosaccharyltransferase (OST) complex.</text>
</comment>